<evidence type="ECO:0000313" key="2">
    <source>
        <dbReference type="EMBL" id="AXI03764.1"/>
    </source>
</evidence>
<reference evidence="2 3" key="1">
    <citation type="submission" date="2018-07" db="EMBL/GenBank/DDBJ databases">
        <title>Genome sequencing of Moraxellaceae gen. HYN0046.</title>
        <authorList>
            <person name="Kim M."/>
            <person name="Yi H."/>
        </authorList>
    </citation>
    <scope>NUCLEOTIDE SEQUENCE [LARGE SCALE GENOMIC DNA]</scope>
    <source>
        <strain evidence="2 3">HYN0046</strain>
    </source>
</reference>
<gene>
    <name evidence="2" type="ORF">HYN46_13525</name>
</gene>
<sequence>MTKIASKIVPALTFGAILLTPVLVSAVTVPNNIFNWWQGPQAVHENCAINNGQAVCQQSSALDQVTVTSNYAQTKYPIVLAHGLFGFGQIGPINYWHGIPQDLGSNGANVFVTTVSSGNSDAVRGEQLLKQVIAIRALTGSDKVNLIGHSQGVQSVRYVAGVRPDLVASVTGIAGSNTGSPVADAAQLVLINPLKATGLDSIVAGAVNFFLSLEGVASGAAADAPQDIVAANYGLTTKGAAEFNVLFPQAIPTTPCGPSETQANGVNYYSWGGTGLMTNAFDSTSYGMVAASLLQNGPSDGLVPKCSSHLGQVIRDDYPQNHLDEVNQVLGMVGSGPGADPIPLYRQQANRLKVAGF</sequence>
<accession>A0A345P905</accession>
<proteinExistence type="predicted"/>
<evidence type="ECO:0000259" key="1">
    <source>
        <dbReference type="Pfam" id="PF00561"/>
    </source>
</evidence>
<dbReference type="KEGG" id="mbah:HYN46_13525"/>
<dbReference type="Proteomes" id="UP000253940">
    <property type="component" value="Chromosome"/>
</dbReference>
<evidence type="ECO:0000313" key="3">
    <source>
        <dbReference type="Proteomes" id="UP000253940"/>
    </source>
</evidence>
<feature type="domain" description="AB hydrolase-1" evidence="1">
    <location>
        <begin position="76"/>
        <end position="304"/>
    </location>
</feature>
<dbReference type="SUPFAM" id="SSF53474">
    <property type="entry name" value="alpha/beta-Hydrolases"/>
    <property type="match status" value="1"/>
</dbReference>
<dbReference type="RefSeq" id="WP_114899872.1">
    <property type="nucleotide sequence ID" value="NZ_CP031222.1"/>
</dbReference>
<keyword evidence="3" id="KW-1185">Reference proteome</keyword>
<dbReference type="Gene3D" id="3.40.50.1820">
    <property type="entry name" value="alpha/beta hydrolase"/>
    <property type="match status" value="1"/>
</dbReference>
<dbReference type="AlphaFoldDB" id="A0A345P905"/>
<dbReference type="InterPro" id="IPR029058">
    <property type="entry name" value="AB_hydrolase_fold"/>
</dbReference>
<organism evidence="2 3">
    <name type="scientific">Aquirhabdus parva</name>
    <dbReference type="NCBI Taxonomy" id="2283318"/>
    <lineage>
        <taxon>Bacteria</taxon>
        <taxon>Pseudomonadati</taxon>
        <taxon>Pseudomonadota</taxon>
        <taxon>Gammaproteobacteria</taxon>
        <taxon>Moraxellales</taxon>
        <taxon>Moraxellaceae</taxon>
        <taxon>Aquirhabdus</taxon>
    </lineage>
</organism>
<protein>
    <submittedName>
        <fullName evidence="2">Triacylglycerol lipase</fullName>
    </submittedName>
</protein>
<dbReference type="InterPro" id="IPR000073">
    <property type="entry name" value="AB_hydrolase_1"/>
</dbReference>
<dbReference type="EMBL" id="CP031222">
    <property type="protein sequence ID" value="AXI03764.1"/>
    <property type="molecule type" value="Genomic_DNA"/>
</dbReference>
<dbReference type="OrthoDB" id="2004167at2"/>
<dbReference type="Pfam" id="PF00561">
    <property type="entry name" value="Abhydrolase_1"/>
    <property type="match status" value="1"/>
</dbReference>
<name>A0A345P905_9GAMM</name>